<dbReference type="PANTHER" id="PTHR32154:SF0">
    <property type="entry name" value="PYRUVATE-FLAVODOXIN OXIDOREDUCTASE-RELATED"/>
    <property type="match status" value="1"/>
</dbReference>
<dbReference type="SUPFAM" id="SSF52922">
    <property type="entry name" value="TK C-terminal domain-like"/>
    <property type="match status" value="1"/>
</dbReference>
<feature type="domain" description="Pyruvate:ferredoxin oxidoreductase core" evidence="1">
    <location>
        <begin position="89"/>
        <end position="195"/>
    </location>
</feature>
<dbReference type="InterPro" id="IPR033412">
    <property type="entry name" value="PFOR_II"/>
</dbReference>
<name>X0UAK5_9ZZZZ</name>
<dbReference type="EMBL" id="BARS01020030">
    <property type="protein sequence ID" value="GAG02570.1"/>
    <property type="molecule type" value="Genomic_DNA"/>
</dbReference>
<reference evidence="2" key="1">
    <citation type="journal article" date="2014" name="Front. Microbiol.">
        <title>High frequency of phylogenetically diverse reductive dehalogenase-homologous genes in deep subseafloor sedimentary metagenomes.</title>
        <authorList>
            <person name="Kawai M."/>
            <person name="Futagami T."/>
            <person name="Toyoda A."/>
            <person name="Takaki Y."/>
            <person name="Nishi S."/>
            <person name="Hori S."/>
            <person name="Arai W."/>
            <person name="Tsubouchi T."/>
            <person name="Morono Y."/>
            <person name="Uchiyama I."/>
            <person name="Ito T."/>
            <person name="Fujiyama A."/>
            <person name="Inagaki F."/>
            <person name="Takami H."/>
        </authorList>
    </citation>
    <scope>NUCLEOTIDE SEQUENCE</scope>
    <source>
        <strain evidence="2">Expedition CK06-06</strain>
    </source>
</reference>
<proteinExistence type="predicted"/>
<dbReference type="Gene3D" id="3.40.50.970">
    <property type="match status" value="1"/>
</dbReference>
<dbReference type="InterPro" id="IPR050722">
    <property type="entry name" value="Pyruvate:ferred/Flavod_OxRd"/>
</dbReference>
<evidence type="ECO:0000259" key="1">
    <source>
        <dbReference type="Pfam" id="PF17147"/>
    </source>
</evidence>
<gene>
    <name evidence="2" type="ORF">S01H1_32364</name>
</gene>
<organism evidence="2">
    <name type="scientific">marine sediment metagenome</name>
    <dbReference type="NCBI Taxonomy" id="412755"/>
    <lineage>
        <taxon>unclassified sequences</taxon>
        <taxon>metagenomes</taxon>
        <taxon>ecological metagenomes</taxon>
    </lineage>
</organism>
<dbReference type="AlphaFoldDB" id="X0UAK5"/>
<protein>
    <recommendedName>
        <fullName evidence="1">Pyruvate:ferredoxin oxidoreductase core domain-containing protein</fullName>
    </recommendedName>
</protein>
<dbReference type="FunFam" id="3.40.50.920:FF:000010">
    <property type="entry name" value="Pyruvate ferredoxin oxidoreductase, alpha subunit"/>
    <property type="match status" value="1"/>
</dbReference>
<accession>X0UAK5</accession>
<dbReference type="GO" id="GO:0006979">
    <property type="term" value="P:response to oxidative stress"/>
    <property type="evidence" value="ECO:0007669"/>
    <property type="project" value="TreeGrafter"/>
</dbReference>
<evidence type="ECO:0000313" key="2">
    <source>
        <dbReference type="EMBL" id="GAG02570.1"/>
    </source>
</evidence>
<comment type="caution">
    <text evidence="2">The sequence shown here is derived from an EMBL/GenBank/DDBJ whole genome shotgun (WGS) entry which is preliminary data.</text>
</comment>
<dbReference type="Pfam" id="PF17147">
    <property type="entry name" value="PFOR_II"/>
    <property type="match status" value="1"/>
</dbReference>
<sequence length="225" mass="24540">HGVERVDVLDDGTVKGFIGEYKPEHSLLDVDNPATYGTWDMYDFYFEHKRQQTDALCKALPAIVEVGEEYGELTGRKYGIFEAYGMDDAEMAIVVLSSSAGTARMVVRGLREKGVKIGLFKPRVFRPFPAKEFAEALADVKAVGVLDRSIVFGAMDGLGPGPLYLELCAALFAAGNTTTRVADYVFGLGGRDIIPAYVEQVAQDLAEITKTGEVKTPVSYLGLRE</sequence>
<feature type="non-terminal residue" evidence="2">
    <location>
        <position position="1"/>
    </location>
</feature>
<dbReference type="InterPro" id="IPR009014">
    <property type="entry name" value="Transketo_C/PFOR_II"/>
</dbReference>
<dbReference type="PANTHER" id="PTHR32154">
    <property type="entry name" value="PYRUVATE-FLAVODOXIN OXIDOREDUCTASE-RELATED"/>
    <property type="match status" value="1"/>
</dbReference>
<dbReference type="Gene3D" id="3.40.50.920">
    <property type="match status" value="1"/>
</dbReference>